<dbReference type="OrthoDB" id="852337at2759"/>
<gene>
    <name evidence="1" type="ORF">CTI12_AA152010</name>
</gene>
<protein>
    <submittedName>
        <fullName evidence="1">RNA-directed DNA polymerase, eukaryota, Reverse transcriptase zinc-binding domain protein</fullName>
    </submittedName>
</protein>
<reference evidence="1 2" key="1">
    <citation type="journal article" date="2018" name="Mol. Plant">
        <title>The genome of Artemisia annua provides insight into the evolution of Asteraceae family and artemisinin biosynthesis.</title>
        <authorList>
            <person name="Shen Q."/>
            <person name="Zhang L."/>
            <person name="Liao Z."/>
            <person name="Wang S."/>
            <person name="Yan T."/>
            <person name="Shi P."/>
            <person name="Liu M."/>
            <person name="Fu X."/>
            <person name="Pan Q."/>
            <person name="Wang Y."/>
            <person name="Lv Z."/>
            <person name="Lu X."/>
            <person name="Zhang F."/>
            <person name="Jiang W."/>
            <person name="Ma Y."/>
            <person name="Chen M."/>
            <person name="Hao X."/>
            <person name="Li L."/>
            <person name="Tang Y."/>
            <person name="Lv G."/>
            <person name="Zhou Y."/>
            <person name="Sun X."/>
            <person name="Brodelius P.E."/>
            <person name="Rose J.K.C."/>
            <person name="Tang K."/>
        </authorList>
    </citation>
    <scope>NUCLEOTIDE SEQUENCE [LARGE SCALE GENOMIC DNA]</scope>
    <source>
        <strain evidence="2">cv. Huhao1</strain>
        <tissue evidence="1">Leaf</tissue>
    </source>
</reference>
<sequence length="99" mass="11626">MKKLAWKDGNLHERVVKCRIKLVEAQKARKKNPHDKDLKAKKAVCLTQYADALADEESLLFQQAKLEWISKGDRNNKYFHKILKSITSVCNEGRKFRRK</sequence>
<comment type="caution">
    <text evidence="1">The sequence shown here is derived from an EMBL/GenBank/DDBJ whole genome shotgun (WGS) entry which is preliminary data.</text>
</comment>
<dbReference type="EMBL" id="PKPP01001137">
    <property type="protein sequence ID" value="PWA85304.1"/>
    <property type="molecule type" value="Genomic_DNA"/>
</dbReference>
<name>A0A2U1PHR0_ARTAN</name>
<dbReference type="Proteomes" id="UP000245207">
    <property type="component" value="Unassembled WGS sequence"/>
</dbReference>
<keyword evidence="1" id="KW-0695">RNA-directed DNA polymerase</keyword>
<evidence type="ECO:0000313" key="1">
    <source>
        <dbReference type="EMBL" id="PWA85304.1"/>
    </source>
</evidence>
<dbReference type="GO" id="GO:0003964">
    <property type="term" value="F:RNA-directed DNA polymerase activity"/>
    <property type="evidence" value="ECO:0007669"/>
    <property type="project" value="UniProtKB-KW"/>
</dbReference>
<accession>A0A2U1PHR0</accession>
<evidence type="ECO:0000313" key="2">
    <source>
        <dbReference type="Proteomes" id="UP000245207"/>
    </source>
</evidence>
<keyword evidence="2" id="KW-1185">Reference proteome</keyword>
<dbReference type="AlphaFoldDB" id="A0A2U1PHR0"/>
<keyword evidence="1" id="KW-0808">Transferase</keyword>
<organism evidence="1 2">
    <name type="scientific">Artemisia annua</name>
    <name type="common">Sweet wormwood</name>
    <dbReference type="NCBI Taxonomy" id="35608"/>
    <lineage>
        <taxon>Eukaryota</taxon>
        <taxon>Viridiplantae</taxon>
        <taxon>Streptophyta</taxon>
        <taxon>Embryophyta</taxon>
        <taxon>Tracheophyta</taxon>
        <taxon>Spermatophyta</taxon>
        <taxon>Magnoliopsida</taxon>
        <taxon>eudicotyledons</taxon>
        <taxon>Gunneridae</taxon>
        <taxon>Pentapetalae</taxon>
        <taxon>asterids</taxon>
        <taxon>campanulids</taxon>
        <taxon>Asterales</taxon>
        <taxon>Asteraceae</taxon>
        <taxon>Asteroideae</taxon>
        <taxon>Anthemideae</taxon>
        <taxon>Artemisiinae</taxon>
        <taxon>Artemisia</taxon>
    </lineage>
</organism>
<proteinExistence type="predicted"/>
<keyword evidence="1" id="KW-0548">Nucleotidyltransferase</keyword>